<dbReference type="SUPFAM" id="SSF54427">
    <property type="entry name" value="NTF2-like"/>
    <property type="match status" value="1"/>
</dbReference>
<evidence type="ECO:0000256" key="5">
    <source>
        <dbReference type="SAM" id="Phobius"/>
    </source>
</evidence>
<dbReference type="GO" id="GO:0016020">
    <property type="term" value="C:membrane"/>
    <property type="evidence" value="ECO:0007669"/>
    <property type="project" value="UniProtKB-SubCell"/>
</dbReference>
<dbReference type="InterPro" id="IPR007430">
    <property type="entry name" value="VirB8"/>
</dbReference>
<organism evidence="7">
    <name type="scientific">Vibrio sp. FF_291</name>
    <dbReference type="NCBI Taxonomy" id="1652832"/>
    <lineage>
        <taxon>Bacteria</taxon>
        <taxon>Pseudomonadati</taxon>
        <taxon>Pseudomonadota</taxon>
        <taxon>Gammaproteobacteria</taxon>
        <taxon>Vibrionales</taxon>
        <taxon>Vibrionaceae</taxon>
        <taxon>Vibrio</taxon>
    </lineage>
</organism>
<dbReference type="Gene3D" id="3.10.450.230">
    <property type="entry name" value="VirB8 protein"/>
    <property type="match status" value="1"/>
</dbReference>
<protein>
    <submittedName>
        <fullName evidence="7">Inner membrane protein forms channel for type IVsecretion of T-DNA complex, VirB8</fullName>
    </submittedName>
</protein>
<sequence>MSDKNYRGDQLPYDVWFSQRRTILILGICLSVALIILALSLAGNAYLWRLKKEPMPIFYSFDDAAKKVVKIEVFNSELTATQSELQKEWAFRNYVLDREIVNHIDERARFERVKLMSNSDVWQKFIQQIDPKLNKDSVFSDERFRRQIEVTHSYPVRGVKNVWRVEFLVKDEFRGKTAPERAMFAIVQFREVESKVSYEDRFLNLTGLEIIDYQINPM</sequence>
<dbReference type="InterPro" id="IPR032710">
    <property type="entry name" value="NTF2-like_dom_sf"/>
</dbReference>
<keyword evidence="4 5" id="KW-0472">Membrane</keyword>
<name>A0A0H3ZT16_9VIBR</name>
<dbReference type="AlphaFoldDB" id="A0A0H3ZT16"/>
<evidence type="ECO:0000256" key="2">
    <source>
        <dbReference type="ARBA" id="ARBA00022692"/>
    </source>
</evidence>
<evidence type="ECO:0000256" key="4">
    <source>
        <dbReference type="ARBA" id="ARBA00023136"/>
    </source>
</evidence>
<dbReference type="CDD" id="cd16424">
    <property type="entry name" value="VirB8"/>
    <property type="match status" value="1"/>
</dbReference>
<feature type="transmembrane region" description="Helical" evidence="5">
    <location>
        <begin position="23"/>
        <end position="47"/>
    </location>
</feature>
<keyword evidence="2 5" id="KW-0812">Transmembrane</keyword>
<evidence type="ECO:0000313" key="7">
    <source>
        <dbReference type="EMBL" id="AKN37592.1"/>
    </source>
</evidence>
<evidence type="ECO:0000256" key="1">
    <source>
        <dbReference type="ARBA" id="ARBA00004167"/>
    </source>
</evidence>
<dbReference type="Pfam" id="PF04335">
    <property type="entry name" value="VirB8"/>
    <property type="match status" value="1"/>
</dbReference>
<dbReference type="EMBL" id="KP795540">
    <property type="protein sequence ID" value="AKN37592.1"/>
    <property type="molecule type" value="Genomic_DNA"/>
</dbReference>
<evidence type="ECO:0000256" key="3">
    <source>
        <dbReference type="ARBA" id="ARBA00022989"/>
    </source>
</evidence>
<comment type="subcellular location">
    <subcellularLocation>
        <location evidence="1">Membrane</location>
        <topology evidence="1">Single-pass membrane protein</topology>
    </subcellularLocation>
</comment>
<proteinExistence type="predicted"/>
<feature type="domain" description="Bacterial virulence protein VirB8" evidence="6">
    <location>
        <begin position="17"/>
        <end position="216"/>
    </location>
</feature>
<keyword evidence="3 5" id="KW-1133">Transmembrane helix</keyword>
<accession>A0A0H3ZT16</accession>
<reference evidence="7" key="1">
    <citation type="journal article" date="2015" name="MBio">
        <title>Eco-Evolutionary Dynamics of Episomes among Ecologically Cohesive Bacterial Populations.</title>
        <authorList>
            <person name="Xue H."/>
            <person name="Cordero O.X."/>
            <person name="Camas F.M."/>
            <person name="Trimble W."/>
            <person name="Meyer F."/>
            <person name="Guglielmini J."/>
            <person name="Rocha E.P."/>
            <person name="Polz M.F."/>
        </authorList>
    </citation>
    <scope>NUCLEOTIDE SEQUENCE</scope>
    <source>
        <strain evidence="7">FF_291</strain>
    </source>
</reference>
<evidence type="ECO:0000259" key="6">
    <source>
        <dbReference type="Pfam" id="PF04335"/>
    </source>
</evidence>